<organism evidence="1 2">
    <name type="scientific">Camellia lanceoleosa</name>
    <dbReference type="NCBI Taxonomy" id="1840588"/>
    <lineage>
        <taxon>Eukaryota</taxon>
        <taxon>Viridiplantae</taxon>
        <taxon>Streptophyta</taxon>
        <taxon>Embryophyta</taxon>
        <taxon>Tracheophyta</taxon>
        <taxon>Spermatophyta</taxon>
        <taxon>Magnoliopsida</taxon>
        <taxon>eudicotyledons</taxon>
        <taxon>Gunneridae</taxon>
        <taxon>Pentapetalae</taxon>
        <taxon>asterids</taxon>
        <taxon>Ericales</taxon>
        <taxon>Theaceae</taxon>
        <taxon>Camellia</taxon>
    </lineage>
</organism>
<accession>A0ACC0ICQ0</accession>
<keyword evidence="2" id="KW-1185">Reference proteome</keyword>
<dbReference type="Proteomes" id="UP001060215">
    <property type="component" value="Chromosome 6"/>
</dbReference>
<protein>
    <submittedName>
        <fullName evidence="1">Tetraketide alpha-pyrone reductase 1</fullName>
    </submittedName>
</protein>
<proteinExistence type="predicted"/>
<reference evidence="1 2" key="1">
    <citation type="journal article" date="2022" name="Plant J.">
        <title>Chromosome-level genome of Camellia lanceoleosa provides a valuable resource for understanding genome evolution and self-incompatibility.</title>
        <authorList>
            <person name="Gong W."/>
            <person name="Xiao S."/>
            <person name="Wang L."/>
            <person name="Liao Z."/>
            <person name="Chang Y."/>
            <person name="Mo W."/>
            <person name="Hu G."/>
            <person name="Li W."/>
            <person name="Zhao G."/>
            <person name="Zhu H."/>
            <person name="Hu X."/>
            <person name="Ji K."/>
            <person name="Xiang X."/>
            <person name="Song Q."/>
            <person name="Yuan D."/>
            <person name="Jin S."/>
            <person name="Zhang L."/>
        </authorList>
    </citation>
    <scope>NUCLEOTIDE SEQUENCE [LARGE SCALE GENOMIC DNA]</scope>
    <source>
        <strain evidence="1">SQ_2022a</strain>
    </source>
</reference>
<gene>
    <name evidence="1" type="ORF">LOK49_LG03G03775</name>
</gene>
<dbReference type="EMBL" id="CM045763">
    <property type="protein sequence ID" value="KAI8022602.1"/>
    <property type="molecule type" value="Genomic_DNA"/>
</dbReference>
<evidence type="ECO:0000313" key="1">
    <source>
        <dbReference type="EMBL" id="KAI8022602.1"/>
    </source>
</evidence>
<name>A0ACC0ICQ0_9ERIC</name>
<evidence type="ECO:0000313" key="2">
    <source>
        <dbReference type="Proteomes" id="UP001060215"/>
    </source>
</evidence>
<comment type="caution">
    <text evidence="1">The sequence shown here is derived from an EMBL/GenBank/DDBJ whole genome shotgun (WGS) entry which is preliminary data.</text>
</comment>
<sequence>MVELIDPALKGTVNVLRSCAKVPSIKRVVLTSSMVAVICNRKMLTPGLHIDETWFSDPLFCKESKVCTCATF</sequence>